<dbReference type="PANTHER" id="PTHR35561:SF1">
    <property type="entry name" value="RNA 2',3'-CYCLIC PHOSPHODIESTERASE"/>
    <property type="match status" value="1"/>
</dbReference>
<dbReference type="EC" id="6.5.1.-" evidence="2"/>
<keyword evidence="1" id="KW-0378">Hydrolase</keyword>
<keyword evidence="2" id="KW-0436">Ligase</keyword>
<accession>A0ABU1RQU8</accession>
<dbReference type="EMBL" id="JAVDTT010000001">
    <property type="protein sequence ID" value="MDR6840972.1"/>
    <property type="molecule type" value="Genomic_DNA"/>
</dbReference>
<comment type="caution">
    <text evidence="2">The sequence shown here is derived from an EMBL/GenBank/DDBJ whole genome shotgun (WGS) entry which is preliminary data.</text>
</comment>
<dbReference type="Proteomes" id="UP001254759">
    <property type="component" value="Unassembled WGS sequence"/>
</dbReference>
<dbReference type="SUPFAM" id="SSF55144">
    <property type="entry name" value="LigT-like"/>
    <property type="match status" value="1"/>
</dbReference>
<sequence>MSVRRGSPIPLQDSLAGMETRSDTGSLFFCVFPEPAAREAIAAETDALRVEHSLAGPAIRPNRLHATLHYLGEHLIDRADIVDAATTAAARVRHAPFEVTLARASSFSTRNDKHPCVLLCAEERPPIHGLWRELSNRLMAAGFGRYLKREFTPHVTVLYDTRVLTPHAIEPIRWQARDFALVRSWQGEYDVISSWPLRAS</sequence>
<keyword evidence="3" id="KW-1185">Reference proteome</keyword>
<dbReference type="Pfam" id="PF13563">
    <property type="entry name" value="2_5_RNA_ligase2"/>
    <property type="match status" value="1"/>
</dbReference>
<dbReference type="InterPro" id="IPR004175">
    <property type="entry name" value="RNA_CPDase"/>
</dbReference>
<evidence type="ECO:0000256" key="1">
    <source>
        <dbReference type="ARBA" id="ARBA00022801"/>
    </source>
</evidence>
<gene>
    <name evidence="2" type="ORF">J2W94_001236</name>
</gene>
<evidence type="ECO:0000313" key="3">
    <source>
        <dbReference type="Proteomes" id="UP001254759"/>
    </source>
</evidence>
<protein>
    <submittedName>
        <fullName evidence="2">2'-5' RNA ligase</fullName>
        <ecNumber evidence="2">6.5.1.-</ecNumber>
    </submittedName>
</protein>
<proteinExistence type="predicted"/>
<dbReference type="PANTHER" id="PTHR35561">
    <property type="entry name" value="RNA 2',3'-CYCLIC PHOSPHODIESTERASE"/>
    <property type="match status" value="1"/>
</dbReference>
<evidence type="ECO:0000313" key="2">
    <source>
        <dbReference type="EMBL" id="MDR6840972.1"/>
    </source>
</evidence>
<dbReference type="RefSeq" id="WP_310091176.1">
    <property type="nucleotide sequence ID" value="NZ_JAVDTT010000001.1"/>
</dbReference>
<dbReference type="GO" id="GO:0016874">
    <property type="term" value="F:ligase activity"/>
    <property type="evidence" value="ECO:0007669"/>
    <property type="project" value="UniProtKB-KW"/>
</dbReference>
<name>A0ABU1RQU8_9GAMM</name>
<dbReference type="InterPro" id="IPR009097">
    <property type="entry name" value="Cyclic_Pdiesterase"/>
</dbReference>
<dbReference type="Gene3D" id="3.90.1140.10">
    <property type="entry name" value="Cyclic phosphodiesterase"/>
    <property type="match status" value="1"/>
</dbReference>
<organism evidence="2 3">
    <name type="scientific">Pseudoxanthomonas sacheonensis</name>
    <dbReference type="NCBI Taxonomy" id="443615"/>
    <lineage>
        <taxon>Bacteria</taxon>
        <taxon>Pseudomonadati</taxon>
        <taxon>Pseudomonadota</taxon>
        <taxon>Gammaproteobacteria</taxon>
        <taxon>Lysobacterales</taxon>
        <taxon>Lysobacteraceae</taxon>
        <taxon>Pseudoxanthomonas</taxon>
    </lineage>
</organism>
<reference evidence="2 3" key="1">
    <citation type="submission" date="2023-07" db="EMBL/GenBank/DDBJ databases">
        <title>Sorghum-associated microbial communities from plants grown in Nebraska, USA.</title>
        <authorList>
            <person name="Schachtman D."/>
        </authorList>
    </citation>
    <scope>NUCLEOTIDE SEQUENCE [LARGE SCALE GENOMIC DNA]</scope>
    <source>
        <strain evidence="2 3">BE107</strain>
    </source>
</reference>